<dbReference type="RefSeq" id="WP_199597216.1">
    <property type="nucleotide sequence ID" value="NZ_JAEHJZ010000004.1"/>
</dbReference>
<sequence length="85" mass="9894">MNRAEILKVSELPITVDSLTTQKEFSEALMAVSRLPEDEDKKAIWELNMGLRVFGWTHANNIPYLLYWLEDTDKKIFTPNKHSTN</sequence>
<protein>
    <submittedName>
        <fullName evidence="1">Uncharacterized protein</fullName>
    </submittedName>
</protein>
<keyword evidence="2" id="KW-1185">Reference proteome</keyword>
<dbReference type="Proteomes" id="UP000662373">
    <property type="component" value="Unassembled WGS sequence"/>
</dbReference>
<comment type="caution">
    <text evidence="1">The sequence shown here is derived from an EMBL/GenBank/DDBJ whole genome shotgun (WGS) entry which is preliminary data.</text>
</comment>
<reference evidence="1 2" key="1">
    <citation type="submission" date="2020-09" db="EMBL/GenBank/DDBJ databases">
        <title>Draft genome of Gelidibacter salicanalis PAMC21136.</title>
        <authorList>
            <person name="Park H."/>
        </authorList>
    </citation>
    <scope>NUCLEOTIDE SEQUENCE [LARGE SCALE GENOMIC DNA]</scope>
    <source>
        <strain evidence="1 2">PAMC21136</strain>
    </source>
</reference>
<dbReference type="AlphaFoldDB" id="A0A934KPJ3"/>
<gene>
    <name evidence="1" type="ORF">JEM65_03750</name>
</gene>
<accession>A0A934KPJ3</accession>
<name>A0A934KPJ3_9FLAO</name>
<evidence type="ECO:0000313" key="1">
    <source>
        <dbReference type="EMBL" id="MBJ7879770.1"/>
    </source>
</evidence>
<organism evidence="1 2">
    <name type="scientific">Gelidibacter salicanalis</name>
    <dbReference type="NCBI Taxonomy" id="291193"/>
    <lineage>
        <taxon>Bacteria</taxon>
        <taxon>Pseudomonadati</taxon>
        <taxon>Bacteroidota</taxon>
        <taxon>Flavobacteriia</taxon>
        <taxon>Flavobacteriales</taxon>
        <taxon>Flavobacteriaceae</taxon>
        <taxon>Gelidibacter</taxon>
    </lineage>
</organism>
<dbReference type="EMBL" id="JAEHJZ010000004">
    <property type="protein sequence ID" value="MBJ7879770.1"/>
    <property type="molecule type" value="Genomic_DNA"/>
</dbReference>
<evidence type="ECO:0000313" key="2">
    <source>
        <dbReference type="Proteomes" id="UP000662373"/>
    </source>
</evidence>
<proteinExistence type="predicted"/>